<evidence type="ECO:0000259" key="1">
    <source>
        <dbReference type="Pfam" id="PF04233"/>
    </source>
</evidence>
<dbReference type="RefSeq" id="WP_050127188.1">
    <property type="nucleotide sequence ID" value="NZ_CQEM01000030.1"/>
</dbReference>
<proteinExistence type="predicted"/>
<evidence type="ECO:0000313" key="3">
    <source>
        <dbReference type="Proteomes" id="UP000040088"/>
    </source>
</evidence>
<evidence type="ECO:0000313" key="2">
    <source>
        <dbReference type="EMBL" id="CNL89568.1"/>
    </source>
</evidence>
<sequence>MTAKQKPAIIPKNKSDPTGLSSLERKAMADFARRIKKVQKAYTEALDRLPASPVVNRRYEYQLDPLMLNLIMNDASALVDAVLLEGGQNYLWFSEDYVEPAAIRGTNQAYVNLSQQSATYAASRESLQAILLSTPYQRRMALTYARVFEEMKGFTAKTKQQMARVLTDGIGRGLNPREVARNLRDQIGVETRRANRIAQTEIPGALRRARWEEAEDAQSLGLKTMLVHISALLPTTRRTHAARHSHLYTVEEVRDWYSINGNSINCHCSQVETLVDDKGKPLAPSIIEKLKEERKKMAERGYPWAEE</sequence>
<dbReference type="Proteomes" id="UP000040088">
    <property type="component" value="Unassembled WGS sequence"/>
</dbReference>
<name>A0A0T9UZU3_YERAE</name>
<dbReference type="Pfam" id="PF04233">
    <property type="entry name" value="Phage_Mu_F"/>
    <property type="match status" value="1"/>
</dbReference>
<protein>
    <submittedName>
        <fullName evidence="2">Phage head morphogenesis protein, SPP1 gp7 family</fullName>
    </submittedName>
</protein>
<feature type="domain" description="Phage head morphogenesis" evidence="1">
    <location>
        <begin position="161"/>
        <end position="270"/>
    </location>
</feature>
<organism evidence="2 3">
    <name type="scientific">Yersinia aleksiciae</name>
    <dbReference type="NCBI Taxonomy" id="263819"/>
    <lineage>
        <taxon>Bacteria</taxon>
        <taxon>Pseudomonadati</taxon>
        <taxon>Pseudomonadota</taxon>
        <taxon>Gammaproteobacteria</taxon>
        <taxon>Enterobacterales</taxon>
        <taxon>Yersiniaceae</taxon>
        <taxon>Yersinia</taxon>
    </lineage>
</organism>
<dbReference type="EMBL" id="CQEM01000030">
    <property type="protein sequence ID" value="CNL89568.1"/>
    <property type="molecule type" value="Genomic_DNA"/>
</dbReference>
<dbReference type="AlphaFoldDB" id="A0A0T9UZU3"/>
<gene>
    <name evidence="2" type="ORF">ERS008460_04039</name>
</gene>
<dbReference type="InterPro" id="IPR006528">
    <property type="entry name" value="Phage_head_morphogenesis_dom"/>
</dbReference>
<reference evidence="3" key="1">
    <citation type="submission" date="2015-03" db="EMBL/GenBank/DDBJ databases">
        <authorList>
            <consortium name="Pathogen Informatics"/>
        </authorList>
    </citation>
    <scope>NUCLEOTIDE SEQUENCE [LARGE SCALE GENOMIC DNA]</scope>
    <source>
        <strain evidence="3">IP27925</strain>
    </source>
</reference>
<accession>A0A0T9UZU3</accession>